<evidence type="ECO:0000256" key="8">
    <source>
        <dbReference type="ARBA" id="ARBA00022777"/>
    </source>
</evidence>
<keyword evidence="11" id="KW-0472">Membrane</keyword>
<dbReference type="Pfam" id="PF02223">
    <property type="entry name" value="Thymidylate_kin"/>
    <property type="match status" value="1"/>
</dbReference>
<evidence type="ECO:0000256" key="10">
    <source>
        <dbReference type="ARBA" id="ARBA00022989"/>
    </source>
</evidence>
<dbReference type="InterPro" id="IPR039430">
    <property type="entry name" value="Thymidylate_kin-like_dom"/>
</dbReference>
<evidence type="ECO:0000256" key="6">
    <source>
        <dbReference type="ARBA" id="ARBA00022727"/>
    </source>
</evidence>
<keyword evidence="13" id="KW-0961">Cell wall biogenesis/degradation</keyword>
<dbReference type="Gene3D" id="3.30.160.60">
    <property type="entry name" value="Classic Zinc Finger"/>
    <property type="match status" value="1"/>
</dbReference>
<dbReference type="CDD" id="cd08010">
    <property type="entry name" value="MltG_like"/>
    <property type="match status" value="1"/>
</dbReference>
<dbReference type="NCBIfam" id="TIGR00041">
    <property type="entry name" value="DTMP_kinase"/>
    <property type="match status" value="1"/>
</dbReference>
<dbReference type="NCBIfam" id="TIGR00247">
    <property type="entry name" value="endolytic transglycosylase MltG"/>
    <property type="match status" value="1"/>
</dbReference>
<evidence type="ECO:0000256" key="9">
    <source>
        <dbReference type="ARBA" id="ARBA00022840"/>
    </source>
</evidence>
<dbReference type="InterPro" id="IPR027417">
    <property type="entry name" value="P-loop_NTPase"/>
</dbReference>
<evidence type="ECO:0000256" key="12">
    <source>
        <dbReference type="ARBA" id="ARBA00023239"/>
    </source>
</evidence>
<dbReference type="GO" id="GO:0004798">
    <property type="term" value="F:dTMP kinase activity"/>
    <property type="evidence" value="ECO:0007669"/>
    <property type="project" value="UniProtKB-EC"/>
</dbReference>
<dbReference type="Proteomes" id="UP000677054">
    <property type="component" value="Unassembled WGS sequence"/>
</dbReference>
<keyword evidence="9" id="KW-0067">ATP-binding</keyword>
<dbReference type="GO" id="GO:0016829">
    <property type="term" value="F:lyase activity"/>
    <property type="evidence" value="ECO:0007669"/>
    <property type="project" value="UniProtKB-KW"/>
</dbReference>
<dbReference type="InterPro" id="IPR003770">
    <property type="entry name" value="MLTG-like"/>
</dbReference>
<keyword evidence="7" id="KW-0547">Nucleotide-binding</keyword>
<dbReference type="EMBL" id="CAJPEV010014977">
    <property type="protein sequence ID" value="CAG0907076.1"/>
    <property type="molecule type" value="Genomic_DNA"/>
</dbReference>
<evidence type="ECO:0000256" key="2">
    <source>
        <dbReference type="ARBA" id="ARBA00012980"/>
    </source>
</evidence>
<dbReference type="Pfam" id="PF02618">
    <property type="entry name" value="YceG"/>
    <property type="match status" value="1"/>
</dbReference>
<organism evidence="16">
    <name type="scientific">Darwinula stevensoni</name>
    <dbReference type="NCBI Taxonomy" id="69355"/>
    <lineage>
        <taxon>Eukaryota</taxon>
        <taxon>Metazoa</taxon>
        <taxon>Ecdysozoa</taxon>
        <taxon>Arthropoda</taxon>
        <taxon>Crustacea</taxon>
        <taxon>Oligostraca</taxon>
        <taxon>Ostracoda</taxon>
        <taxon>Podocopa</taxon>
        <taxon>Podocopida</taxon>
        <taxon>Darwinulocopina</taxon>
        <taxon>Darwinuloidea</taxon>
        <taxon>Darwinulidae</taxon>
        <taxon>Darwinula</taxon>
    </lineage>
</organism>
<dbReference type="EC" id="2.7.4.9" evidence="2"/>
<dbReference type="HAMAP" id="MF_00165">
    <property type="entry name" value="Thymidylate_kinase"/>
    <property type="match status" value="1"/>
</dbReference>
<keyword evidence="4" id="KW-0808">Transferase</keyword>
<keyword evidence="17" id="KW-1185">Reference proteome</keyword>
<dbReference type="Gene3D" id="3.40.50.300">
    <property type="entry name" value="P-loop containing nucleotide triphosphate hydrolases"/>
    <property type="match status" value="1"/>
</dbReference>
<dbReference type="FunFam" id="3.40.50.300:FF:000225">
    <property type="entry name" value="Thymidylate kinase"/>
    <property type="match status" value="1"/>
</dbReference>
<dbReference type="GO" id="GO:0006233">
    <property type="term" value="P:dTDP biosynthetic process"/>
    <property type="evidence" value="ECO:0007669"/>
    <property type="project" value="InterPro"/>
</dbReference>
<dbReference type="PANTHER" id="PTHR30518:SF2">
    <property type="entry name" value="ENDOLYTIC MUREIN TRANSGLYCOSYLASE"/>
    <property type="match status" value="1"/>
</dbReference>
<dbReference type="InterPro" id="IPR018094">
    <property type="entry name" value="Thymidylate_kinase"/>
</dbReference>
<comment type="similarity">
    <text evidence="1">Belongs to the thymidylate kinase family.</text>
</comment>
<evidence type="ECO:0000256" key="13">
    <source>
        <dbReference type="ARBA" id="ARBA00023316"/>
    </source>
</evidence>
<evidence type="ECO:0000256" key="3">
    <source>
        <dbReference type="ARBA" id="ARBA00022475"/>
    </source>
</evidence>
<evidence type="ECO:0000256" key="11">
    <source>
        <dbReference type="ARBA" id="ARBA00023136"/>
    </source>
</evidence>
<dbReference type="CDD" id="cd01672">
    <property type="entry name" value="TMPK"/>
    <property type="match status" value="1"/>
</dbReference>
<keyword evidence="8" id="KW-0418">Kinase</keyword>
<comment type="catalytic activity">
    <reaction evidence="14">
        <text>dTMP + ATP = dTDP + ADP</text>
        <dbReference type="Rhea" id="RHEA:13517"/>
        <dbReference type="ChEBI" id="CHEBI:30616"/>
        <dbReference type="ChEBI" id="CHEBI:58369"/>
        <dbReference type="ChEBI" id="CHEBI:63528"/>
        <dbReference type="ChEBI" id="CHEBI:456216"/>
        <dbReference type="EC" id="2.7.4.9"/>
    </reaction>
</comment>
<evidence type="ECO:0000313" key="16">
    <source>
        <dbReference type="EMBL" id="CAD7254971.1"/>
    </source>
</evidence>
<dbReference type="GO" id="GO:0071555">
    <property type="term" value="P:cell wall organization"/>
    <property type="evidence" value="ECO:0007669"/>
    <property type="project" value="UniProtKB-KW"/>
</dbReference>
<keyword evidence="3" id="KW-1003">Cell membrane</keyword>
<evidence type="ECO:0000256" key="4">
    <source>
        <dbReference type="ARBA" id="ARBA00022679"/>
    </source>
</evidence>
<feature type="domain" description="Thymidylate kinase-like" evidence="15">
    <location>
        <begin position="226"/>
        <end position="418"/>
    </location>
</feature>
<evidence type="ECO:0000256" key="5">
    <source>
        <dbReference type="ARBA" id="ARBA00022692"/>
    </source>
</evidence>
<keyword evidence="10" id="KW-1133">Transmembrane helix</keyword>
<evidence type="ECO:0000256" key="1">
    <source>
        <dbReference type="ARBA" id="ARBA00009776"/>
    </source>
</evidence>
<accession>A0A7R9FU65</accession>
<gene>
    <name evidence="16" type="ORF">DSTB1V02_LOCUS14717</name>
</gene>
<evidence type="ECO:0000259" key="15">
    <source>
        <dbReference type="Pfam" id="PF02223"/>
    </source>
</evidence>
<evidence type="ECO:0000256" key="14">
    <source>
        <dbReference type="ARBA" id="ARBA00048743"/>
    </source>
</evidence>
<evidence type="ECO:0000256" key="7">
    <source>
        <dbReference type="ARBA" id="ARBA00022741"/>
    </source>
</evidence>
<keyword evidence="12" id="KW-0456">Lyase</keyword>
<proteinExistence type="inferred from homology"/>
<name>A0A7R9FU65_9CRUS</name>
<sequence length="440" mass="48898">MLVEGRQVQARFTIIEGWNFSQVKQALAQLPGLVPTIDGMSDAQIMQILGRPGIHPEGRFFPDTYYLPNGSKDTVALKLAMQTMDKHLQQAWQTRNSQSVLRTPDELLTLASIIEKETGLASDRQNIASVFHNRLRIGMRLQTDPAVIYGIGQNFDGNLTKKHLRTDTAYNTYTRTGLPPTPIAMPGAAALNAAAQPAQSKYLYFVSRGDGSSAFSENLQQHNRAGIDGAGKSSHIEALAEYLRAAGLTTCLTREPGGTPLAEQLRALLLHEPMDALSEALLMFAARREHVLQVIKPALAKGQVVLCDRFTDATFAYQGYGRGFNLEVLQQLELWVQGNDLQKPSEILEPDCTFWFDLSPQVAAKRLESARKPDKFEAQSLAFFQRVAQGYAMRMQQNPQRFVHIDAAQSVEKVRMQILAQADKFIPQLASRAVRGNKYV</sequence>
<dbReference type="OrthoDB" id="425602at2759"/>
<dbReference type="SUPFAM" id="SSF52540">
    <property type="entry name" value="P-loop containing nucleoside triphosphate hydrolases"/>
    <property type="match status" value="1"/>
</dbReference>
<feature type="non-terminal residue" evidence="16">
    <location>
        <position position="440"/>
    </location>
</feature>
<evidence type="ECO:0000313" key="17">
    <source>
        <dbReference type="Proteomes" id="UP000677054"/>
    </source>
</evidence>
<dbReference type="AlphaFoldDB" id="A0A7R9FU65"/>
<dbReference type="EMBL" id="LR914495">
    <property type="protein sequence ID" value="CAD7254971.1"/>
    <property type="molecule type" value="Genomic_DNA"/>
</dbReference>
<reference evidence="16" key="1">
    <citation type="submission" date="2020-11" db="EMBL/GenBank/DDBJ databases">
        <authorList>
            <person name="Tran Van P."/>
        </authorList>
    </citation>
    <scope>NUCLEOTIDE SEQUENCE</scope>
</reference>
<dbReference type="GO" id="GO:0005524">
    <property type="term" value="F:ATP binding"/>
    <property type="evidence" value="ECO:0007669"/>
    <property type="project" value="UniProtKB-KW"/>
</dbReference>
<keyword evidence="5" id="KW-0812">Transmembrane</keyword>
<dbReference type="PANTHER" id="PTHR30518">
    <property type="entry name" value="ENDOLYTIC MUREIN TRANSGLYCOSYLASE"/>
    <property type="match status" value="1"/>
</dbReference>
<protein>
    <recommendedName>
        <fullName evidence="2">dTMP kinase</fullName>
        <ecNumber evidence="2">2.7.4.9</ecNumber>
    </recommendedName>
</protein>
<keyword evidence="6" id="KW-0545">Nucleotide biosynthesis</keyword>